<organism evidence="2 3">
    <name type="scientific">Lysinibacillus agricola</name>
    <dbReference type="NCBI Taxonomy" id="2590012"/>
    <lineage>
        <taxon>Bacteria</taxon>
        <taxon>Bacillati</taxon>
        <taxon>Bacillota</taxon>
        <taxon>Bacilli</taxon>
        <taxon>Bacillales</taxon>
        <taxon>Bacillaceae</taxon>
        <taxon>Lysinibacillus</taxon>
    </lineage>
</organism>
<dbReference type="RefSeq" id="WP_053592545.1">
    <property type="nucleotide sequence ID" value="NZ_CP067341.1"/>
</dbReference>
<dbReference type="EMBL" id="CP067341">
    <property type="protein sequence ID" value="QQP10459.1"/>
    <property type="molecule type" value="Genomic_DNA"/>
</dbReference>
<dbReference type="InterPro" id="IPR010982">
    <property type="entry name" value="Lambda_DNA-bd_dom_sf"/>
</dbReference>
<name>A0ABX7AQD5_9BACI</name>
<gene>
    <name evidence="2" type="ORF">FJQ98_14295</name>
</gene>
<dbReference type="CDD" id="cd00093">
    <property type="entry name" value="HTH_XRE"/>
    <property type="match status" value="1"/>
</dbReference>
<evidence type="ECO:0000259" key="1">
    <source>
        <dbReference type="PROSITE" id="PS50943"/>
    </source>
</evidence>
<proteinExistence type="predicted"/>
<dbReference type="SUPFAM" id="SSF47413">
    <property type="entry name" value="lambda repressor-like DNA-binding domains"/>
    <property type="match status" value="1"/>
</dbReference>
<feature type="domain" description="HTH cro/C1-type" evidence="1">
    <location>
        <begin position="13"/>
        <end position="55"/>
    </location>
</feature>
<reference evidence="2 3" key="1">
    <citation type="submission" date="2020-01" db="EMBL/GenBank/DDBJ databases">
        <authorList>
            <person name="Liu G."/>
            <person name="Liu B."/>
        </authorList>
    </citation>
    <scope>NUCLEOTIDE SEQUENCE [LARGE SCALE GENOMIC DNA]</scope>
    <source>
        <strain evidence="2 3">FJAT-51161</strain>
    </source>
</reference>
<keyword evidence="3" id="KW-1185">Reference proteome</keyword>
<evidence type="ECO:0000313" key="2">
    <source>
        <dbReference type="EMBL" id="QQP10459.1"/>
    </source>
</evidence>
<evidence type="ECO:0000313" key="3">
    <source>
        <dbReference type="Proteomes" id="UP000596049"/>
    </source>
</evidence>
<dbReference type="SMART" id="SM00530">
    <property type="entry name" value="HTH_XRE"/>
    <property type="match status" value="1"/>
</dbReference>
<dbReference type="Proteomes" id="UP000596049">
    <property type="component" value="Chromosome"/>
</dbReference>
<dbReference type="PROSITE" id="PS50943">
    <property type="entry name" value="HTH_CROC1"/>
    <property type="match status" value="1"/>
</dbReference>
<accession>A0ABX7AQD5</accession>
<dbReference type="Gene3D" id="1.10.260.40">
    <property type="entry name" value="lambda repressor-like DNA-binding domains"/>
    <property type="match status" value="1"/>
</dbReference>
<sequence length="95" mass="11010">MKLLTALDYRKLLKKFRTDANMTQEELAHELNISQSHVSKYELGRKVIDIETFMQWTSITNSDVYLASVIFGIDLLNTATQLIPMFIGGIFRWIL</sequence>
<dbReference type="Pfam" id="PF01381">
    <property type="entry name" value="HTH_3"/>
    <property type="match status" value="1"/>
</dbReference>
<protein>
    <submittedName>
        <fullName evidence="2">Helix-turn-helix transcriptional regulator</fullName>
    </submittedName>
</protein>
<dbReference type="InterPro" id="IPR001387">
    <property type="entry name" value="Cro/C1-type_HTH"/>
</dbReference>